<sequence length="602" mass="62679">MTRSSWRACAVIVLAALPSARGALAQTASQITPPSFSPPLQRSGGGLAIPEGVGPAAPAGAERLSLRVGRLRIEGAPAGGGEADAAARDLSARLSGRSITVADLFAAARDLEQAYAAQGFALVRVVLPAQQLKDGGDVRLLVVDGQIERIDVATLPSEIRARIAAVLAPLVGRPDLTLAEIERRVLLAGDTPGTVLRSTLAAGSRPGGTVLVVEARYKPVTGLVSTDNVLARSLGTYTLGTGLDLNSPTGSGESLYFRASGAPYAGGERSFLGAEPRNRALALGLILPLGIDGLTLNLEATDARTAPRAVPGTLGIASDFSRYSARLRYPLIRSRALTLNWDAAFDAQEERVDVVSPVEAPLTLDRLRIARTGGDLVWFAPSEAVVTARLAASFGLDGLGARDAPLPGSALVPLSRLGMRPDFQKLEAALAVTQPLAEHLTLDLRARAQTAFNQALPRSEQIGLASLSGLSSFDAGLFQGDEGYVVRAEAQFPFLVPVTLPFALPAIPAQLGTGLPPEDATPGAVVIAPYAFGAVGLTRQQRPTALERPMTRGLAYGAGLRLAAAPSSSFTNAAASVELGRAERSDRLPDDTRLTFTVALQF</sequence>
<dbReference type="EMBL" id="JBELQE010000111">
    <property type="protein sequence ID" value="MER2252523.1"/>
    <property type="molecule type" value="Genomic_DNA"/>
</dbReference>
<protein>
    <submittedName>
        <fullName evidence="7">ShlB/FhaC/HecB family hemolysin secretion/activation protein</fullName>
    </submittedName>
</protein>
<keyword evidence="1" id="KW-0472">Membrane</keyword>
<evidence type="ECO:0000313" key="8">
    <source>
        <dbReference type="Proteomes" id="UP001480955"/>
    </source>
</evidence>
<evidence type="ECO:0000256" key="2">
    <source>
        <dbReference type="ARBA" id="ARBA00022692"/>
    </source>
</evidence>
<name>A0ABV1QSY4_9HYPH</name>
<feature type="signal peptide" evidence="4">
    <location>
        <begin position="1"/>
        <end position="25"/>
    </location>
</feature>
<evidence type="ECO:0000256" key="4">
    <source>
        <dbReference type="SAM" id="SignalP"/>
    </source>
</evidence>
<keyword evidence="3" id="KW-0998">Cell outer membrane</keyword>
<feature type="domain" description="Haemolysin activator HlyB C-terminal" evidence="5">
    <location>
        <begin position="210"/>
        <end position="493"/>
    </location>
</feature>
<accession>A0ABV1QSY4</accession>
<evidence type="ECO:0000256" key="3">
    <source>
        <dbReference type="ARBA" id="ARBA00023237"/>
    </source>
</evidence>
<dbReference type="Pfam" id="PF03865">
    <property type="entry name" value="ShlB"/>
    <property type="match status" value="1"/>
</dbReference>
<dbReference type="Gene3D" id="3.10.20.310">
    <property type="entry name" value="membrane protein fhac"/>
    <property type="match status" value="1"/>
</dbReference>
<evidence type="ECO:0000256" key="1">
    <source>
        <dbReference type="ARBA" id="ARBA00022452"/>
    </source>
</evidence>
<proteinExistence type="predicted"/>
<keyword evidence="2" id="KW-0812">Transmembrane</keyword>
<feature type="chain" id="PRO_5045178120" evidence="4">
    <location>
        <begin position="26"/>
        <end position="602"/>
    </location>
</feature>
<dbReference type="RefSeq" id="WP_350396815.1">
    <property type="nucleotide sequence ID" value="NZ_JBELQE010000111.1"/>
</dbReference>
<evidence type="ECO:0000313" key="7">
    <source>
        <dbReference type="EMBL" id="MER2252523.1"/>
    </source>
</evidence>
<dbReference type="InterPro" id="IPR005565">
    <property type="entry name" value="Hemolysn_activator_HlyB_C"/>
</dbReference>
<dbReference type="PANTHER" id="PTHR34597:SF3">
    <property type="entry name" value="OUTER MEMBRANE TRANSPORTER CDIB"/>
    <property type="match status" value="1"/>
</dbReference>
<organism evidence="7 8">
    <name type="scientific">Methylorubrum podarium</name>
    <dbReference type="NCBI Taxonomy" id="200476"/>
    <lineage>
        <taxon>Bacteria</taxon>
        <taxon>Pseudomonadati</taxon>
        <taxon>Pseudomonadota</taxon>
        <taxon>Alphaproteobacteria</taxon>
        <taxon>Hyphomicrobiales</taxon>
        <taxon>Methylobacteriaceae</taxon>
        <taxon>Methylorubrum</taxon>
    </lineage>
</organism>
<reference evidence="7 8" key="1">
    <citation type="submission" date="2024-06" db="EMBL/GenBank/DDBJ databases">
        <authorList>
            <person name="Campbell A.G."/>
        </authorList>
    </citation>
    <scope>NUCLEOTIDE SEQUENCE [LARGE SCALE GENOMIC DNA]</scope>
    <source>
        <strain evidence="7 8">EM12</strain>
    </source>
</reference>
<feature type="domain" description="Polypeptide-transport-associated ShlB-type" evidence="6">
    <location>
        <begin position="89"/>
        <end position="145"/>
    </location>
</feature>
<keyword evidence="8" id="KW-1185">Reference proteome</keyword>
<dbReference type="PANTHER" id="PTHR34597">
    <property type="entry name" value="SLR1661 PROTEIN"/>
    <property type="match status" value="1"/>
</dbReference>
<keyword evidence="4" id="KW-0732">Signal</keyword>
<dbReference type="InterPro" id="IPR051544">
    <property type="entry name" value="TPS_OM_transporter"/>
</dbReference>
<keyword evidence="1" id="KW-1134">Transmembrane beta strand</keyword>
<dbReference type="InterPro" id="IPR013686">
    <property type="entry name" value="Polypept-transport_assoc_ShlB"/>
</dbReference>
<dbReference type="Proteomes" id="UP001480955">
    <property type="component" value="Unassembled WGS sequence"/>
</dbReference>
<dbReference type="Gene3D" id="2.40.160.50">
    <property type="entry name" value="membrane protein fhac: a member of the omp85/tpsb transporter family"/>
    <property type="match status" value="1"/>
</dbReference>
<dbReference type="Pfam" id="PF08479">
    <property type="entry name" value="POTRA_2"/>
    <property type="match status" value="1"/>
</dbReference>
<comment type="caution">
    <text evidence="7">The sequence shown here is derived from an EMBL/GenBank/DDBJ whole genome shotgun (WGS) entry which is preliminary data.</text>
</comment>
<evidence type="ECO:0000259" key="6">
    <source>
        <dbReference type="Pfam" id="PF08479"/>
    </source>
</evidence>
<gene>
    <name evidence="7" type="ORF">ABS772_21610</name>
</gene>
<evidence type="ECO:0000259" key="5">
    <source>
        <dbReference type="Pfam" id="PF03865"/>
    </source>
</evidence>